<evidence type="ECO:0000313" key="1">
    <source>
        <dbReference type="EMBL" id="RIB30560.1"/>
    </source>
</evidence>
<comment type="caution">
    <text evidence="1">The sequence shown here is derived from an EMBL/GenBank/DDBJ whole genome shotgun (WGS) entry which is preliminary data.</text>
</comment>
<dbReference type="Proteomes" id="UP000266673">
    <property type="component" value="Unassembled WGS sequence"/>
</dbReference>
<gene>
    <name evidence="1" type="ORF">C2G38_2152301</name>
</gene>
<protein>
    <submittedName>
        <fullName evidence="1">Uncharacterized protein</fullName>
    </submittedName>
</protein>
<accession>A0A397W795</accession>
<evidence type="ECO:0000313" key="2">
    <source>
        <dbReference type="Proteomes" id="UP000266673"/>
    </source>
</evidence>
<keyword evidence="2" id="KW-1185">Reference proteome</keyword>
<name>A0A397W795_9GLOM</name>
<dbReference type="EMBL" id="QKWP01000010">
    <property type="protein sequence ID" value="RIB30560.1"/>
    <property type="molecule type" value="Genomic_DNA"/>
</dbReference>
<dbReference type="AlphaFoldDB" id="A0A397W795"/>
<dbReference type="OrthoDB" id="10650838at2759"/>
<proteinExistence type="predicted"/>
<sequence>MKSSKIINQHFPEALNDKQVPEALEFALKVLKNLIRNNKKKETEEIIHPLSYVKIFPQQVCPERSYLSALKSYCVLGSLGKNENSTSVANEKVLEEENAELDPEVALEDLINNYHEVLKGCQNSVKVESTVNDDFILDLIDNYLVGESLVEEEKKAIQEPSNASSLVKDENKTFTYCQESAEIGPADGTYRIDLYLEKESEATRNRIKSEDRIGVEKNAVELAEVDNINGTGIELQALPYHQNSVEAINHTEELDDINKTKMDQKKETKKDNVPVGSEKVVDAKPKLILDKKDPDRYRHFGRNNLSTKDLDEACELWMKKVNELRRMTQQDKKNNLKEKRSNHCPTYFEKSLKDLDNILEVKIEPTNAKALIKKEDKEKSANENLSLTYLSLTDSHQENFGIKSAEGPLSVEGRTANMGNVNRMYSLGYCYYDRFEIEENEHKVFEYYKNRQVPMERLCGGKKKIMDPIENEYFKAKNSESLEDDPQHSIDIHLFGIKSEVEDKIIKGVWIGSIIKESMARIRKRKSENNGVIRKYKKSDKFQHLLTGWSSIQIFDPGGYTRLDPYCYLKETLSKSKELLYDISAKALSTLMILQAKSSKRIWRNINEHFAGAQ</sequence>
<reference evidence="1 2" key="1">
    <citation type="submission" date="2018-06" db="EMBL/GenBank/DDBJ databases">
        <title>Comparative genomics reveals the genomic features of Rhizophagus irregularis, R. cerebriforme, R. diaphanum and Gigaspora rosea, and their symbiotic lifestyle signature.</title>
        <authorList>
            <person name="Morin E."/>
            <person name="San Clemente H."/>
            <person name="Chen E.C.H."/>
            <person name="De La Providencia I."/>
            <person name="Hainaut M."/>
            <person name="Kuo A."/>
            <person name="Kohler A."/>
            <person name="Murat C."/>
            <person name="Tang N."/>
            <person name="Roy S."/>
            <person name="Loubradou J."/>
            <person name="Henrissat B."/>
            <person name="Grigoriev I.V."/>
            <person name="Corradi N."/>
            <person name="Roux C."/>
            <person name="Martin F.M."/>
        </authorList>
    </citation>
    <scope>NUCLEOTIDE SEQUENCE [LARGE SCALE GENOMIC DNA]</scope>
    <source>
        <strain evidence="1 2">DAOM 194757</strain>
    </source>
</reference>
<organism evidence="1 2">
    <name type="scientific">Gigaspora rosea</name>
    <dbReference type="NCBI Taxonomy" id="44941"/>
    <lineage>
        <taxon>Eukaryota</taxon>
        <taxon>Fungi</taxon>
        <taxon>Fungi incertae sedis</taxon>
        <taxon>Mucoromycota</taxon>
        <taxon>Glomeromycotina</taxon>
        <taxon>Glomeromycetes</taxon>
        <taxon>Diversisporales</taxon>
        <taxon>Gigasporaceae</taxon>
        <taxon>Gigaspora</taxon>
    </lineage>
</organism>